<feature type="region of interest" description="Disordered" evidence="1">
    <location>
        <begin position="1"/>
        <end position="119"/>
    </location>
</feature>
<proteinExistence type="predicted"/>
<protein>
    <submittedName>
        <fullName evidence="2">Uncharacterized protein</fullName>
    </submittedName>
</protein>
<organism evidence="2 3">
    <name type="scientific">Saprolegnia parasitica (strain CBS 223.65)</name>
    <dbReference type="NCBI Taxonomy" id="695850"/>
    <lineage>
        <taxon>Eukaryota</taxon>
        <taxon>Sar</taxon>
        <taxon>Stramenopiles</taxon>
        <taxon>Oomycota</taxon>
        <taxon>Saprolegniomycetes</taxon>
        <taxon>Saprolegniales</taxon>
        <taxon>Saprolegniaceae</taxon>
        <taxon>Saprolegnia</taxon>
    </lineage>
</organism>
<dbReference type="VEuPathDB" id="FungiDB:SPRG_21909"/>
<sequence length="119" mass="13719">MKMSGLDQTSDCTPKRGAPNERALREARTRVAQRRERRCAAPRIAQHQAQSQRDQDQRQRLPCKLLEEKEHQQQCVQDRHQQQEPHNQTTKCGISKAKTSAPSTSDPRRTRTRAATPPR</sequence>
<dbReference type="GeneID" id="24142397"/>
<feature type="compositionally biased region" description="Polar residues" evidence="1">
    <location>
        <begin position="1"/>
        <end position="12"/>
    </location>
</feature>
<feature type="compositionally biased region" description="Basic and acidic residues" evidence="1">
    <location>
        <begin position="53"/>
        <end position="83"/>
    </location>
</feature>
<accession>A0A067BNV6</accession>
<feature type="compositionally biased region" description="Basic and acidic residues" evidence="1">
    <location>
        <begin position="18"/>
        <end position="29"/>
    </location>
</feature>
<dbReference type="KEGG" id="spar:SPRG_21909"/>
<evidence type="ECO:0000313" key="3">
    <source>
        <dbReference type="Proteomes" id="UP000030745"/>
    </source>
</evidence>
<gene>
    <name evidence="2" type="ORF">SPRG_21909</name>
</gene>
<keyword evidence="3" id="KW-1185">Reference proteome</keyword>
<reference evidence="2 3" key="1">
    <citation type="journal article" date="2013" name="PLoS Genet.">
        <title>Distinctive expansion of potential virulence genes in the genome of the oomycete fish pathogen Saprolegnia parasitica.</title>
        <authorList>
            <person name="Jiang R.H."/>
            <person name="de Bruijn I."/>
            <person name="Haas B.J."/>
            <person name="Belmonte R."/>
            <person name="Lobach L."/>
            <person name="Christie J."/>
            <person name="van den Ackerveken G."/>
            <person name="Bottin A."/>
            <person name="Bulone V."/>
            <person name="Diaz-Moreno S.M."/>
            <person name="Dumas B."/>
            <person name="Fan L."/>
            <person name="Gaulin E."/>
            <person name="Govers F."/>
            <person name="Grenville-Briggs L.J."/>
            <person name="Horner N.R."/>
            <person name="Levin J.Z."/>
            <person name="Mammella M."/>
            <person name="Meijer H.J."/>
            <person name="Morris P."/>
            <person name="Nusbaum C."/>
            <person name="Oome S."/>
            <person name="Phillips A.J."/>
            <person name="van Rooyen D."/>
            <person name="Rzeszutek E."/>
            <person name="Saraiva M."/>
            <person name="Secombes C.J."/>
            <person name="Seidl M.F."/>
            <person name="Snel B."/>
            <person name="Stassen J.H."/>
            <person name="Sykes S."/>
            <person name="Tripathy S."/>
            <person name="van den Berg H."/>
            <person name="Vega-Arreguin J.C."/>
            <person name="Wawra S."/>
            <person name="Young S.K."/>
            <person name="Zeng Q."/>
            <person name="Dieguez-Uribeondo J."/>
            <person name="Russ C."/>
            <person name="Tyler B.M."/>
            <person name="van West P."/>
        </authorList>
    </citation>
    <scope>NUCLEOTIDE SEQUENCE [LARGE SCALE GENOMIC DNA]</scope>
    <source>
        <strain evidence="2 3">CBS 223.65</strain>
    </source>
</reference>
<dbReference type="AlphaFoldDB" id="A0A067BNV6"/>
<evidence type="ECO:0000313" key="2">
    <source>
        <dbReference type="EMBL" id="KDO16382.1"/>
    </source>
</evidence>
<evidence type="ECO:0000256" key="1">
    <source>
        <dbReference type="SAM" id="MobiDB-lite"/>
    </source>
</evidence>
<dbReference type="Proteomes" id="UP000030745">
    <property type="component" value="Unassembled WGS sequence"/>
</dbReference>
<dbReference type="EMBL" id="KK584156">
    <property type="protein sequence ID" value="KDO16382.1"/>
    <property type="molecule type" value="Genomic_DNA"/>
</dbReference>
<name>A0A067BNV6_SAPPC</name>
<dbReference type="RefSeq" id="XP_012212910.1">
    <property type="nucleotide sequence ID" value="XM_012357520.1"/>
</dbReference>